<name>A0AAV7NR61_PLEWA</name>
<accession>A0AAV7NR61</accession>
<reference evidence="2" key="1">
    <citation type="journal article" date="2022" name="bioRxiv">
        <title>Sequencing and chromosome-scale assembly of the giantPleurodeles waltlgenome.</title>
        <authorList>
            <person name="Brown T."/>
            <person name="Elewa A."/>
            <person name="Iarovenko S."/>
            <person name="Subramanian E."/>
            <person name="Araus A.J."/>
            <person name="Petzold A."/>
            <person name="Susuki M."/>
            <person name="Suzuki K.-i.T."/>
            <person name="Hayashi T."/>
            <person name="Toyoda A."/>
            <person name="Oliveira C."/>
            <person name="Osipova E."/>
            <person name="Leigh N.D."/>
            <person name="Simon A."/>
            <person name="Yun M.H."/>
        </authorList>
    </citation>
    <scope>NUCLEOTIDE SEQUENCE</scope>
    <source>
        <strain evidence="2">20211129_DDA</strain>
        <tissue evidence="2">Liver</tissue>
    </source>
</reference>
<dbReference type="Proteomes" id="UP001066276">
    <property type="component" value="Chromosome 8"/>
</dbReference>
<organism evidence="2 3">
    <name type="scientific">Pleurodeles waltl</name>
    <name type="common">Iberian ribbed newt</name>
    <dbReference type="NCBI Taxonomy" id="8319"/>
    <lineage>
        <taxon>Eukaryota</taxon>
        <taxon>Metazoa</taxon>
        <taxon>Chordata</taxon>
        <taxon>Craniata</taxon>
        <taxon>Vertebrata</taxon>
        <taxon>Euteleostomi</taxon>
        <taxon>Amphibia</taxon>
        <taxon>Batrachia</taxon>
        <taxon>Caudata</taxon>
        <taxon>Salamandroidea</taxon>
        <taxon>Salamandridae</taxon>
        <taxon>Pleurodelinae</taxon>
        <taxon>Pleurodeles</taxon>
    </lineage>
</organism>
<dbReference type="AlphaFoldDB" id="A0AAV7NR61"/>
<gene>
    <name evidence="2" type="ORF">NDU88_006759</name>
</gene>
<evidence type="ECO:0000313" key="3">
    <source>
        <dbReference type="Proteomes" id="UP001066276"/>
    </source>
</evidence>
<feature type="compositionally biased region" description="Basic and acidic residues" evidence="1">
    <location>
        <begin position="1"/>
        <end position="37"/>
    </location>
</feature>
<sequence length="83" mass="9425">MGQRSHGDAHQAGKRSRTEQRGQAKYLEQSHQDRTEVANRAQRMGQRSNRATGTGQRSRTEQRGWAKDRTEPPGPDRGREPSN</sequence>
<keyword evidence="3" id="KW-1185">Reference proteome</keyword>
<evidence type="ECO:0000313" key="2">
    <source>
        <dbReference type="EMBL" id="KAJ1118568.1"/>
    </source>
</evidence>
<feature type="compositionally biased region" description="Polar residues" evidence="1">
    <location>
        <begin position="45"/>
        <end position="57"/>
    </location>
</feature>
<feature type="region of interest" description="Disordered" evidence="1">
    <location>
        <begin position="1"/>
        <end position="83"/>
    </location>
</feature>
<dbReference type="EMBL" id="JANPWB010000012">
    <property type="protein sequence ID" value="KAJ1118568.1"/>
    <property type="molecule type" value="Genomic_DNA"/>
</dbReference>
<evidence type="ECO:0000256" key="1">
    <source>
        <dbReference type="SAM" id="MobiDB-lite"/>
    </source>
</evidence>
<protein>
    <submittedName>
        <fullName evidence="2">Uncharacterized protein</fullName>
    </submittedName>
</protein>
<proteinExistence type="predicted"/>
<comment type="caution">
    <text evidence="2">The sequence shown here is derived from an EMBL/GenBank/DDBJ whole genome shotgun (WGS) entry which is preliminary data.</text>
</comment>
<feature type="compositionally biased region" description="Basic and acidic residues" evidence="1">
    <location>
        <begin position="58"/>
        <end position="83"/>
    </location>
</feature>